<dbReference type="GO" id="GO:0006412">
    <property type="term" value="P:translation"/>
    <property type="evidence" value="ECO:0007669"/>
    <property type="project" value="UniProtKB-UniRule"/>
</dbReference>
<dbReference type="GO" id="GO:0015934">
    <property type="term" value="C:large ribosomal subunit"/>
    <property type="evidence" value="ECO:0007669"/>
    <property type="project" value="UniProtKB-UniRule"/>
</dbReference>
<dbReference type="SUPFAM" id="SSF50104">
    <property type="entry name" value="Translation proteins SH3-like domain"/>
    <property type="match status" value="1"/>
</dbReference>
<dbReference type="GeneID" id="35593582"/>
<dbReference type="InterPro" id="IPR005756">
    <property type="entry name" value="Ribosomal_uL24_euk/arc"/>
</dbReference>
<dbReference type="AlphaFoldDB" id="A0A2I8VLX1"/>
<dbReference type="EMBL" id="CP026309">
    <property type="protein sequence ID" value="AUV82921.1"/>
    <property type="molecule type" value="Genomic_DNA"/>
</dbReference>
<evidence type="ECO:0000256" key="2">
    <source>
        <dbReference type="ARBA" id="ARBA00022980"/>
    </source>
</evidence>
<keyword evidence="4" id="KW-0699">rRNA-binding</keyword>
<feature type="region of interest" description="Disordered" evidence="5">
    <location>
        <begin position="1"/>
        <end position="29"/>
    </location>
</feature>
<dbReference type="SMART" id="SM00739">
    <property type="entry name" value="KOW"/>
    <property type="match status" value="1"/>
</dbReference>
<dbReference type="HAMAP" id="MF_01326_A">
    <property type="entry name" value="Ribosomal_uL24_A"/>
    <property type="match status" value="1"/>
</dbReference>
<comment type="function">
    <text evidence="4">Located at the polypeptide exit tunnel on the outside of the subunit.</text>
</comment>
<dbReference type="CDD" id="cd06089">
    <property type="entry name" value="KOW_RPL26"/>
    <property type="match status" value="1"/>
</dbReference>
<evidence type="ECO:0000259" key="6">
    <source>
        <dbReference type="SMART" id="SM00739"/>
    </source>
</evidence>
<comment type="function">
    <text evidence="4">One of two assembly initiator proteins, it binds directly to the 5'-end of the 23S rRNA, where it nucleates assembly of the 50S subunit.</text>
</comment>
<reference evidence="7 8" key="1">
    <citation type="submission" date="2018-01" db="EMBL/GenBank/DDBJ databases">
        <title>Complete genome sequence of Salinigranum rubrum GX10T, an extremely halophilic archaeon isolated from a marine solar saltern.</title>
        <authorList>
            <person name="Han S."/>
        </authorList>
    </citation>
    <scope>NUCLEOTIDE SEQUENCE [LARGE SCALE GENOMIC DNA]</scope>
    <source>
        <strain evidence="7 8">GX10</strain>
    </source>
</reference>
<feature type="compositionally biased region" description="Basic residues" evidence="5">
    <location>
        <begin position="1"/>
        <end position="10"/>
    </location>
</feature>
<evidence type="ECO:0000256" key="3">
    <source>
        <dbReference type="ARBA" id="ARBA00023274"/>
    </source>
</evidence>
<keyword evidence="8" id="KW-1185">Reference proteome</keyword>
<dbReference type="KEGG" id="srub:C2R22_15780"/>
<sequence>MTKQPRKQRTRTRDAPLHERHKQVRATLSDDLREEYGRRSARVNAGDTVEVLRGDYAGESGEVIKVDLKSGAVHVEDVTVEKADGEEVPRPLDASNVRITELEFHDDDDRREARLRADEEDDNE</sequence>
<dbReference type="Proteomes" id="UP000236584">
    <property type="component" value="Chromosome"/>
</dbReference>
<keyword evidence="2 4" id="KW-0689">Ribosomal protein</keyword>
<feature type="region of interest" description="Disordered" evidence="5">
    <location>
        <begin position="99"/>
        <end position="124"/>
    </location>
</feature>
<gene>
    <name evidence="4" type="primary">rpl24</name>
    <name evidence="7" type="ORF">C2R22_15780</name>
</gene>
<dbReference type="NCBIfam" id="TIGR01080">
    <property type="entry name" value="rplX_A_E"/>
    <property type="match status" value="1"/>
</dbReference>
<comment type="subunit">
    <text evidence="4">Part of the 50S ribosomal subunit.</text>
</comment>
<dbReference type="InterPro" id="IPR008991">
    <property type="entry name" value="Translation_prot_SH3-like_sf"/>
</dbReference>
<dbReference type="OrthoDB" id="10899at2157"/>
<dbReference type="GO" id="GO:0019843">
    <property type="term" value="F:rRNA binding"/>
    <property type="evidence" value="ECO:0007669"/>
    <property type="project" value="UniProtKB-UniRule"/>
</dbReference>
<dbReference type="InterPro" id="IPR005825">
    <property type="entry name" value="Ribosomal_uL24_CS"/>
</dbReference>
<dbReference type="PROSITE" id="PS01108">
    <property type="entry name" value="RIBOSOMAL_L24"/>
    <property type="match status" value="1"/>
</dbReference>
<protein>
    <recommendedName>
        <fullName evidence="4">Large ribosomal subunit protein uL24</fullName>
    </recommendedName>
</protein>
<feature type="domain" description="KOW" evidence="6">
    <location>
        <begin position="42"/>
        <end position="69"/>
    </location>
</feature>
<dbReference type="Gene3D" id="2.30.30.30">
    <property type="match status" value="1"/>
</dbReference>
<proteinExistence type="inferred from homology"/>
<dbReference type="Pfam" id="PF16906">
    <property type="entry name" value="Ribosomal_L26"/>
    <property type="match status" value="1"/>
</dbReference>
<dbReference type="Pfam" id="PF00467">
    <property type="entry name" value="KOW"/>
    <property type="match status" value="1"/>
</dbReference>
<dbReference type="InterPro" id="IPR041988">
    <property type="entry name" value="Ribosomal_uL24_KOW"/>
</dbReference>
<dbReference type="PANTHER" id="PTHR11143">
    <property type="entry name" value="60S RIBOSOMAL PROTEIN L26 FAMILY MEMBER"/>
    <property type="match status" value="1"/>
</dbReference>
<accession>A0A2I8VLX1</accession>
<dbReference type="InterPro" id="IPR005824">
    <property type="entry name" value="KOW"/>
</dbReference>
<name>A0A2I8VLX1_9EURY</name>
<evidence type="ECO:0000256" key="4">
    <source>
        <dbReference type="HAMAP-Rule" id="MF_01326"/>
    </source>
</evidence>
<keyword evidence="3 4" id="KW-0687">Ribonucleoprotein</keyword>
<organism evidence="7 8">
    <name type="scientific">Salinigranum rubrum</name>
    <dbReference type="NCBI Taxonomy" id="755307"/>
    <lineage>
        <taxon>Archaea</taxon>
        <taxon>Methanobacteriati</taxon>
        <taxon>Methanobacteriota</taxon>
        <taxon>Stenosarchaea group</taxon>
        <taxon>Halobacteria</taxon>
        <taxon>Halobacteriales</taxon>
        <taxon>Haloferacaceae</taxon>
        <taxon>Salinigranum</taxon>
    </lineage>
</organism>
<keyword evidence="4" id="KW-0694">RNA-binding</keyword>
<dbReference type="GO" id="GO:0003735">
    <property type="term" value="F:structural constituent of ribosome"/>
    <property type="evidence" value="ECO:0007669"/>
    <property type="project" value="UniProtKB-UniRule"/>
</dbReference>
<evidence type="ECO:0000313" key="7">
    <source>
        <dbReference type="EMBL" id="AUV82921.1"/>
    </source>
</evidence>
<evidence type="ECO:0000313" key="8">
    <source>
        <dbReference type="Proteomes" id="UP000236584"/>
    </source>
</evidence>
<dbReference type="InterPro" id="IPR014722">
    <property type="entry name" value="Rib_uL2_dom2"/>
</dbReference>
<evidence type="ECO:0000256" key="5">
    <source>
        <dbReference type="SAM" id="MobiDB-lite"/>
    </source>
</evidence>
<evidence type="ECO:0000256" key="1">
    <source>
        <dbReference type="ARBA" id="ARBA00010618"/>
    </source>
</evidence>
<feature type="compositionally biased region" description="Basic and acidic residues" evidence="5">
    <location>
        <begin position="100"/>
        <end position="117"/>
    </location>
</feature>
<comment type="similarity">
    <text evidence="1 4">Belongs to the universal ribosomal protein uL24 family.</text>
</comment>
<dbReference type="RefSeq" id="WP_103426610.1">
    <property type="nucleotide sequence ID" value="NZ_CP026309.1"/>
</dbReference>